<dbReference type="Pfam" id="PF01510">
    <property type="entry name" value="Amidase_2"/>
    <property type="match status" value="1"/>
</dbReference>
<dbReference type="KEGG" id="xya:ET471_01720"/>
<dbReference type="GO" id="GO:0008270">
    <property type="term" value="F:zinc ion binding"/>
    <property type="evidence" value="ECO:0007669"/>
    <property type="project" value="InterPro"/>
</dbReference>
<gene>
    <name evidence="5" type="ORF">ET471_01720</name>
</gene>
<organism evidence="5 6">
    <name type="scientific">Xylanimonas protaetiae</name>
    <dbReference type="NCBI Taxonomy" id="2509457"/>
    <lineage>
        <taxon>Bacteria</taxon>
        <taxon>Bacillati</taxon>
        <taxon>Actinomycetota</taxon>
        <taxon>Actinomycetes</taxon>
        <taxon>Micrococcales</taxon>
        <taxon>Promicromonosporaceae</taxon>
        <taxon>Xylanimonas</taxon>
    </lineage>
</organism>
<feature type="region of interest" description="Disordered" evidence="1">
    <location>
        <begin position="14"/>
        <end position="42"/>
    </location>
</feature>
<dbReference type="GO" id="GO:0008745">
    <property type="term" value="F:N-acetylmuramoyl-L-alanine amidase activity"/>
    <property type="evidence" value="ECO:0007669"/>
    <property type="project" value="InterPro"/>
</dbReference>
<dbReference type="InterPro" id="IPR006619">
    <property type="entry name" value="PGRP_domain_met/bac"/>
</dbReference>
<evidence type="ECO:0000259" key="4">
    <source>
        <dbReference type="SMART" id="SM00701"/>
    </source>
</evidence>
<keyword evidence="6" id="KW-1185">Reference proteome</keyword>
<dbReference type="InterPro" id="IPR051922">
    <property type="entry name" value="Bact_Sporulation_Assoc"/>
</dbReference>
<sequence>MIAMSASAVITAAPAAAAPHRVQGTSDQAGATDSVLPEAGPTAADVETVDANAEAPMEVAEGFQTVGVSWPADVDSAMPDLQVRVRDTDGAWGGWTHLERETDGPDRETRTVSSSPVYVGESDALEIATVDAALTVPSGVQVTTVSSDKVDAPAATSAGVVAPAGTTAGPTIITRSEWRAAPACAWPAASALKGAAVHHTDNANSYSSVAEAMQLIRNDQAYHQNSNGWCDIGYNFIVDKWGNIYEGAAGSVDAPIIGAHTGGFNTGTVGVAMLGSYTTAAGVTPSAAQQDGVAKIIGYRLAQYGVNPAESTTFTAASQTAGGRFVAGQQVVLPRVFAHRDTHQTQCPGDLGYAVLPGIRAAAAQYAGLYAPYFAGVTRLAGPDRYSTSAAISAATFAPGVPVAYVAVGTDFPDALSGASAAAAGKGPVLLVETNGVPSVVEGELRRLRPGRIVVLGSAGVVSDAVATRLNGLTSGGVTRLAGPDRYSTSAAISAATFAPGVPVAYVAVGTDFPDALSGASAAAAGKGPVLLVETNGVPSVVEGELRRLRPGRIVVLGSAGVVSDAVATRLNGLTSGGVTRLAGPDRYSTSAAISAATFAPGVPVAYVAVGTNFPDGLSGAPAAAAGGGPVLLVTTSAVPEVIAAELQRLAPAHVVVLGSSGVVSDSVAATLAGYARGAAGS</sequence>
<dbReference type="InterPro" id="IPR002502">
    <property type="entry name" value="Amidase_domain"/>
</dbReference>
<evidence type="ECO:0000313" key="5">
    <source>
        <dbReference type="EMBL" id="QAY68917.1"/>
    </source>
</evidence>
<evidence type="ECO:0000313" key="6">
    <source>
        <dbReference type="Proteomes" id="UP000292118"/>
    </source>
</evidence>
<feature type="chain" id="PRO_5020940194" description="N-acetylmuramoyl-L-alanine amidase" evidence="2">
    <location>
        <begin position="18"/>
        <end position="682"/>
    </location>
</feature>
<dbReference type="InterPro" id="IPR007253">
    <property type="entry name" value="Cell_wall-bd_2"/>
</dbReference>
<dbReference type="CDD" id="cd06583">
    <property type="entry name" value="PGRP"/>
    <property type="match status" value="1"/>
</dbReference>
<dbReference type="PANTHER" id="PTHR30032">
    <property type="entry name" value="N-ACETYLMURAMOYL-L-ALANINE AMIDASE-RELATED"/>
    <property type="match status" value="1"/>
</dbReference>
<dbReference type="InterPro" id="IPR036505">
    <property type="entry name" value="Amidase/PGRP_sf"/>
</dbReference>
<feature type="signal peptide" evidence="2">
    <location>
        <begin position="1"/>
        <end position="17"/>
    </location>
</feature>
<evidence type="ECO:0000256" key="1">
    <source>
        <dbReference type="SAM" id="MobiDB-lite"/>
    </source>
</evidence>
<feature type="domain" description="N-acetylmuramoyl-L-alanine amidase" evidence="3">
    <location>
        <begin position="180"/>
        <end position="349"/>
    </location>
</feature>
<protein>
    <recommendedName>
        <fullName evidence="7">N-acetylmuramoyl-L-alanine amidase</fullName>
    </recommendedName>
</protein>
<name>A0A4P6F6R8_9MICO</name>
<dbReference type="EMBL" id="CP035493">
    <property type="protein sequence ID" value="QAY68917.1"/>
    <property type="molecule type" value="Genomic_DNA"/>
</dbReference>
<dbReference type="SUPFAM" id="SSF55846">
    <property type="entry name" value="N-acetylmuramoyl-L-alanine amidase-like"/>
    <property type="match status" value="1"/>
</dbReference>
<evidence type="ECO:0000259" key="3">
    <source>
        <dbReference type="SMART" id="SM00644"/>
    </source>
</evidence>
<feature type="domain" description="Peptidoglycan recognition protein family" evidence="4">
    <location>
        <begin position="170"/>
        <end position="321"/>
    </location>
</feature>
<dbReference type="AlphaFoldDB" id="A0A4P6F6R8"/>
<dbReference type="Gene3D" id="3.40.80.10">
    <property type="entry name" value="Peptidoglycan recognition protein-like"/>
    <property type="match status" value="1"/>
</dbReference>
<dbReference type="GO" id="GO:0009253">
    <property type="term" value="P:peptidoglycan catabolic process"/>
    <property type="evidence" value="ECO:0007669"/>
    <property type="project" value="InterPro"/>
</dbReference>
<keyword evidence="2" id="KW-0732">Signal</keyword>
<dbReference type="Proteomes" id="UP000292118">
    <property type="component" value="Chromosome"/>
</dbReference>
<evidence type="ECO:0000256" key="2">
    <source>
        <dbReference type="SAM" id="SignalP"/>
    </source>
</evidence>
<dbReference type="Pfam" id="PF04122">
    <property type="entry name" value="CW_binding_2"/>
    <property type="match status" value="3"/>
</dbReference>
<evidence type="ECO:0008006" key="7">
    <source>
        <dbReference type="Google" id="ProtNLM"/>
    </source>
</evidence>
<dbReference type="SMART" id="SM00644">
    <property type="entry name" value="Ami_2"/>
    <property type="match status" value="1"/>
</dbReference>
<accession>A0A4P6F6R8</accession>
<dbReference type="PANTHER" id="PTHR30032:SF8">
    <property type="entry name" value="GERMINATION-SPECIFIC N-ACETYLMURAMOYL-L-ALANINE AMIDASE"/>
    <property type="match status" value="1"/>
</dbReference>
<proteinExistence type="predicted"/>
<dbReference type="SMART" id="SM00701">
    <property type="entry name" value="PGRP"/>
    <property type="match status" value="1"/>
</dbReference>
<dbReference type="OrthoDB" id="514320at2"/>
<reference evidence="5 6" key="1">
    <citation type="submission" date="2019-01" db="EMBL/GenBank/DDBJ databases">
        <title>Genome sequencing of strain FW10M-9.</title>
        <authorList>
            <person name="Heo J."/>
            <person name="Kim S.-J."/>
            <person name="Kim J.-S."/>
            <person name="Hong S.-B."/>
            <person name="Kwon S.-W."/>
        </authorList>
    </citation>
    <scope>NUCLEOTIDE SEQUENCE [LARGE SCALE GENOMIC DNA]</scope>
    <source>
        <strain evidence="5 6">FW10M-9</strain>
    </source>
</reference>